<dbReference type="Proteomes" id="UP001595855">
    <property type="component" value="Unassembled WGS sequence"/>
</dbReference>
<dbReference type="RefSeq" id="WP_328662187.1">
    <property type="nucleotide sequence ID" value="NZ_BAAATN010000019.1"/>
</dbReference>
<reference evidence="2" key="1">
    <citation type="journal article" date="2019" name="Int. J. Syst. Evol. Microbiol.">
        <title>The Global Catalogue of Microorganisms (GCM) 10K type strain sequencing project: providing services to taxonomists for standard genome sequencing and annotation.</title>
        <authorList>
            <consortium name="The Broad Institute Genomics Platform"/>
            <consortium name="The Broad Institute Genome Sequencing Center for Infectious Disease"/>
            <person name="Wu L."/>
            <person name="Ma J."/>
        </authorList>
    </citation>
    <scope>NUCLEOTIDE SEQUENCE [LARGE SCALE GENOMIC DNA]</scope>
    <source>
        <strain evidence="2">CGMCC 4.1542</strain>
    </source>
</reference>
<evidence type="ECO:0000313" key="2">
    <source>
        <dbReference type="Proteomes" id="UP001595855"/>
    </source>
</evidence>
<dbReference type="EMBL" id="JBHSJO010000002">
    <property type="protein sequence ID" value="MFC5020241.1"/>
    <property type="molecule type" value="Genomic_DNA"/>
</dbReference>
<protein>
    <submittedName>
        <fullName evidence="1">Uncharacterized protein</fullName>
    </submittedName>
</protein>
<evidence type="ECO:0000313" key="1">
    <source>
        <dbReference type="EMBL" id="MFC5020241.1"/>
    </source>
</evidence>
<keyword evidence="2" id="KW-1185">Reference proteome</keyword>
<accession>A0ABV9X7S2</accession>
<gene>
    <name evidence="1" type="ORF">ACFPRC_36055</name>
</gene>
<name>A0ABV9X7S2_9ACTN</name>
<sequence>MTVTLGDLYDVVHDHLDQATFVRLSGDDSYAQGLALRQVSTLVGHVQLLLRRPAGRVDATADDIPRRLHHARRALDGAARWLPAGDPDGGGAVHSPLDSAVVASGAVIDLIRGHRDSNGAPVTPYALAFTTRSAQAYHLRHASEVLHSASRIVHTVSRTLNNWNATVRLQTAHLSLQHASVQARHRSAGADPTLAVFPQALPLTPPPALPTGPLTENANRIRDDCERLSRTAYETLHGRSARPLSGSDLQLIIQWRSLGTMLAGRLLVHAATESPGAGGTALRGCADIFRNAAREWRDVQERWKRVVDVDDPRIRPRLPRPSYEAVRQGQTFPMPVGQVPHPAVETARATALCTGRLLFGGDWAPDSEGAPLRTRPARDVVADSGGIAELAQTAYRLTVADWQIAVAAPRAMTAIEHRLLTDVPEHRPAGHPYPFYQLHSHQLERLRTSFQRVCAAQQAAAHSLLAAAPATGMDTRRAVLDAAAHHHITARTWASASVRAPAEQAVAARGLAVPPPAAPGRGVRL</sequence>
<proteinExistence type="predicted"/>
<comment type="caution">
    <text evidence="1">The sequence shown here is derived from an EMBL/GenBank/DDBJ whole genome shotgun (WGS) entry which is preliminary data.</text>
</comment>
<organism evidence="1 2">
    <name type="scientific">Streptomyces lienomycini</name>
    <dbReference type="NCBI Taxonomy" id="284035"/>
    <lineage>
        <taxon>Bacteria</taxon>
        <taxon>Bacillati</taxon>
        <taxon>Actinomycetota</taxon>
        <taxon>Actinomycetes</taxon>
        <taxon>Kitasatosporales</taxon>
        <taxon>Streptomycetaceae</taxon>
        <taxon>Streptomyces</taxon>
    </lineage>
</organism>